<evidence type="ECO:0000259" key="2">
    <source>
        <dbReference type="Pfam" id="PF03070"/>
    </source>
</evidence>
<dbReference type="CDD" id="cd19365">
    <property type="entry name" value="TenA_C-like"/>
    <property type="match status" value="1"/>
</dbReference>
<dbReference type="Pfam" id="PF03070">
    <property type="entry name" value="TENA_THI-4"/>
    <property type="match status" value="1"/>
</dbReference>
<evidence type="ECO:0000313" key="4">
    <source>
        <dbReference type="Proteomes" id="UP000236173"/>
    </source>
</evidence>
<dbReference type="PANTHER" id="PTHR43198:SF2">
    <property type="entry name" value="SI:CH1073-67J19.1-RELATED"/>
    <property type="match status" value="1"/>
</dbReference>
<dbReference type="EC" id="3.5.99.2" evidence="1"/>
<organism evidence="3 4">
    <name type="scientific">Candidatus Fervidibacter japonicus</name>
    <dbReference type="NCBI Taxonomy" id="2035412"/>
    <lineage>
        <taxon>Bacteria</taxon>
        <taxon>Candidatus Fervidibacterota</taxon>
        <taxon>Candidatus Fervidibacter</taxon>
    </lineage>
</organism>
<dbReference type="Gene3D" id="1.20.910.10">
    <property type="entry name" value="Heme oxygenase-like"/>
    <property type="match status" value="1"/>
</dbReference>
<dbReference type="Proteomes" id="UP000236173">
    <property type="component" value="Unassembled WGS sequence"/>
</dbReference>
<dbReference type="NCBIfam" id="TIGR04306">
    <property type="entry name" value="salvage_TenA"/>
    <property type="match status" value="1"/>
</dbReference>
<dbReference type="UniPathway" id="UPA00060"/>
<comment type="catalytic activity">
    <reaction evidence="1">
        <text>thiamine + H2O = 5-(2-hydroxyethyl)-4-methylthiazole + 4-amino-5-hydroxymethyl-2-methylpyrimidine + H(+)</text>
        <dbReference type="Rhea" id="RHEA:17509"/>
        <dbReference type="ChEBI" id="CHEBI:15377"/>
        <dbReference type="ChEBI" id="CHEBI:15378"/>
        <dbReference type="ChEBI" id="CHEBI:16892"/>
        <dbReference type="ChEBI" id="CHEBI:17957"/>
        <dbReference type="ChEBI" id="CHEBI:18385"/>
        <dbReference type="EC" id="3.5.99.2"/>
    </reaction>
</comment>
<dbReference type="SUPFAM" id="SSF48613">
    <property type="entry name" value="Heme oxygenase-like"/>
    <property type="match status" value="1"/>
</dbReference>
<dbReference type="InterPro" id="IPR027574">
    <property type="entry name" value="Thiaminase_II"/>
</dbReference>
<evidence type="ECO:0000313" key="3">
    <source>
        <dbReference type="EMBL" id="GBC99572.1"/>
    </source>
</evidence>
<accession>A0A2H5XEH3</accession>
<dbReference type="GO" id="GO:0009228">
    <property type="term" value="P:thiamine biosynthetic process"/>
    <property type="evidence" value="ECO:0007669"/>
    <property type="project" value="UniProtKB-KW"/>
</dbReference>
<comment type="similarity">
    <text evidence="1">Belongs to the TenA family.</text>
</comment>
<name>A0A2H5XEH3_9BACT</name>
<reference evidence="4" key="1">
    <citation type="submission" date="2017-09" db="EMBL/GenBank/DDBJ databases">
        <title>Metaegenomics of thermophilic ammonia-oxidizing enrichment culture.</title>
        <authorList>
            <person name="Kato S."/>
            <person name="Suzuki K."/>
        </authorList>
    </citation>
    <scope>NUCLEOTIDE SEQUENCE [LARGE SCALE GENOMIC DNA]</scope>
</reference>
<gene>
    <name evidence="3" type="primary">tenA</name>
    <name evidence="3" type="ORF">HRbin17_02100</name>
</gene>
<dbReference type="InterPro" id="IPR004305">
    <property type="entry name" value="Thiaminase-2/PQQC"/>
</dbReference>
<dbReference type="AlphaFoldDB" id="A0A2H5XEH3"/>
<protein>
    <recommendedName>
        <fullName evidence="1">Aminopyrimidine aminohydrolase</fullName>
        <ecNumber evidence="1">3.5.99.2</ecNumber>
    </recommendedName>
</protein>
<dbReference type="InterPro" id="IPR016084">
    <property type="entry name" value="Haem_Oase-like_multi-hlx"/>
</dbReference>
<comment type="function">
    <text evidence="1">Catalyzes an amino-pyrimidine hydrolysis reaction at the C5' of the pyrimidine moiety of thiamine compounds, a reaction that is part of a thiamine salvage pathway.</text>
</comment>
<comment type="pathway">
    <text evidence="1">Cofactor biosynthesis; thiamine diphosphate biosynthesis.</text>
</comment>
<dbReference type="InterPro" id="IPR050967">
    <property type="entry name" value="Thiamine_Salvage_TenA"/>
</dbReference>
<keyword evidence="1 3" id="KW-0378">Hydrolase</keyword>
<feature type="domain" description="Thiaminase-2/PQQC" evidence="2">
    <location>
        <begin position="9"/>
        <end position="214"/>
    </location>
</feature>
<sequence length="220" mass="25622">MPFTQQLWQSIGAIFARILDHPFLAGLTDGTLDEDAFRFYVVQDALYLRDFARGLAVLGAKAPDDEGLVMFCDHAKTAIVVERALHESFFRAWGMSAEQVWATPMAPTNLLYTSYLLRVAYERPFYESLGAFLPCYWIYWEVGKALEQRGSPHPLYRRWIETYASAEFEGVVRQVLAVTDRIAATLTDDQRAAMRQHFVTTSRFEWLFWDMAYHREQWRI</sequence>
<dbReference type="PANTHER" id="PTHR43198">
    <property type="entry name" value="BIFUNCTIONAL TH2 PROTEIN"/>
    <property type="match status" value="1"/>
</dbReference>
<keyword evidence="1" id="KW-0784">Thiamine biosynthesis</keyword>
<evidence type="ECO:0000256" key="1">
    <source>
        <dbReference type="RuleBase" id="RU363093"/>
    </source>
</evidence>
<dbReference type="GO" id="GO:0005829">
    <property type="term" value="C:cytosol"/>
    <property type="evidence" value="ECO:0007669"/>
    <property type="project" value="TreeGrafter"/>
</dbReference>
<dbReference type="GO" id="GO:0050334">
    <property type="term" value="F:thiaminase activity"/>
    <property type="evidence" value="ECO:0007669"/>
    <property type="project" value="UniProtKB-EC"/>
</dbReference>
<comment type="caution">
    <text evidence="3">The sequence shown here is derived from an EMBL/GenBank/DDBJ whole genome shotgun (WGS) entry which is preliminary data.</text>
</comment>
<proteinExistence type="inferred from homology"/>
<dbReference type="EMBL" id="BEHT01000031">
    <property type="protein sequence ID" value="GBC99572.1"/>
    <property type="molecule type" value="Genomic_DNA"/>
</dbReference>
<comment type="catalytic activity">
    <reaction evidence="1">
        <text>4-amino-5-aminomethyl-2-methylpyrimidine + H2O = 4-amino-5-hydroxymethyl-2-methylpyrimidine + NH4(+)</text>
        <dbReference type="Rhea" id="RHEA:31799"/>
        <dbReference type="ChEBI" id="CHEBI:15377"/>
        <dbReference type="ChEBI" id="CHEBI:16892"/>
        <dbReference type="ChEBI" id="CHEBI:28938"/>
        <dbReference type="ChEBI" id="CHEBI:63416"/>
        <dbReference type="EC" id="3.5.99.2"/>
    </reaction>
</comment>
<dbReference type="GO" id="GO:0009229">
    <property type="term" value="P:thiamine diphosphate biosynthetic process"/>
    <property type="evidence" value="ECO:0007669"/>
    <property type="project" value="UniProtKB-UniPathway"/>
</dbReference>